<keyword evidence="4 9" id="KW-0223">Dioxygenase</keyword>
<sequence length="265" mass="31333">MYMSEFGKIYTDKSYQQIWDESEDLYGDLLKYKVLIFKNVKTTLEDQLKLMEHFYPSNQYTRIVKEVDHKPFFDFFEGKGLPVPGSEEFFVRWHTDDSWLEETVDINCIHMFKLDDPITGGQARWVDLEKIYTLLDQNTIDFIKNIKVALHWSAHNKNDPTYRSSTESHAHRTLRTHPETGKTSVYYPGLTTIGKDQDKWSDYTYLLLKLFQDKDNIFSLDWEENDLVIWDNRCTAHCLMGGFQLGTRVFNKIEIGKSKPFYDGE</sequence>
<dbReference type="InterPro" id="IPR003819">
    <property type="entry name" value="TauD/TfdA-like"/>
</dbReference>
<comment type="similarity">
    <text evidence="2">Belongs to the TfdA dioxygenase family.</text>
</comment>
<gene>
    <name evidence="8" type="ORF">UFOVP436_188</name>
    <name evidence="9" type="ORF">UFOVP784_188</name>
</gene>
<dbReference type="InterPro" id="IPR051178">
    <property type="entry name" value="TfdA_dioxygenase"/>
</dbReference>
<comment type="cofactor">
    <cofactor evidence="1">
        <name>Fe(2+)</name>
        <dbReference type="ChEBI" id="CHEBI:29033"/>
    </cofactor>
</comment>
<name>A0A6J5P0L4_9CAUD</name>
<accession>A0A6J5P0L4</accession>
<dbReference type="SUPFAM" id="SSF51197">
    <property type="entry name" value="Clavaminate synthase-like"/>
    <property type="match status" value="1"/>
</dbReference>
<evidence type="ECO:0000256" key="5">
    <source>
        <dbReference type="ARBA" id="ARBA00023002"/>
    </source>
</evidence>
<keyword evidence="3" id="KW-0479">Metal-binding</keyword>
<dbReference type="GO" id="GO:0051213">
    <property type="term" value="F:dioxygenase activity"/>
    <property type="evidence" value="ECO:0007669"/>
    <property type="project" value="UniProtKB-KW"/>
</dbReference>
<reference evidence="9" key="1">
    <citation type="submission" date="2020-04" db="EMBL/GenBank/DDBJ databases">
        <authorList>
            <person name="Chiriac C."/>
            <person name="Salcher M."/>
            <person name="Ghai R."/>
            <person name="Kavagutti S V."/>
        </authorList>
    </citation>
    <scope>NUCLEOTIDE SEQUENCE</scope>
</reference>
<dbReference type="InterPro" id="IPR042098">
    <property type="entry name" value="TauD-like_sf"/>
</dbReference>
<dbReference type="Pfam" id="PF02668">
    <property type="entry name" value="TauD"/>
    <property type="match status" value="1"/>
</dbReference>
<evidence type="ECO:0000256" key="2">
    <source>
        <dbReference type="ARBA" id="ARBA00005896"/>
    </source>
</evidence>
<evidence type="ECO:0000256" key="3">
    <source>
        <dbReference type="ARBA" id="ARBA00022723"/>
    </source>
</evidence>
<dbReference type="EMBL" id="LR796418">
    <property type="protein sequence ID" value="CAB4143604.1"/>
    <property type="molecule type" value="Genomic_DNA"/>
</dbReference>
<dbReference type="GO" id="GO:0046872">
    <property type="term" value="F:metal ion binding"/>
    <property type="evidence" value="ECO:0007669"/>
    <property type="project" value="UniProtKB-KW"/>
</dbReference>
<dbReference type="PANTHER" id="PTHR43779">
    <property type="entry name" value="DIOXYGENASE RV0097-RELATED"/>
    <property type="match status" value="1"/>
</dbReference>
<evidence type="ECO:0000259" key="7">
    <source>
        <dbReference type="Pfam" id="PF02668"/>
    </source>
</evidence>
<protein>
    <submittedName>
        <fullName evidence="9">TauD Probable taurine catabolism dioxygenase</fullName>
    </submittedName>
</protein>
<keyword evidence="5" id="KW-0560">Oxidoreductase</keyword>
<dbReference type="EMBL" id="LR796737">
    <property type="protein sequence ID" value="CAB4162931.1"/>
    <property type="molecule type" value="Genomic_DNA"/>
</dbReference>
<dbReference type="PANTHER" id="PTHR43779:SF2">
    <property type="entry name" value="ALPHA-KETOGLUTARATE-DEPENDENT XANTHINE DIOXYGENASE XAN1"/>
    <property type="match status" value="1"/>
</dbReference>
<dbReference type="Gene3D" id="3.60.130.10">
    <property type="entry name" value="Clavaminate synthase-like"/>
    <property type="match status" value="1"/>
</dbReference>
<evidence type="ECO:0000313" key="9">
    <source>
        <dbReference type="EMBL" id="CAB4162931.1"/>
    </source>
</evidence>
<proteinExistence type="inferred from homology"/>
<evidence type="ECO:0000256" key="6">
    <source>
        <dbReference type="ARBA" id="ARBA00023004"/>
    </source>
</evidence>
<feature type="domain" description="TauD/TfdA-like" evidence="7">
    <location>
        <begin position="22"/>
        <end position="240"/>
    </location>
</feature>
<keyword evidence="6" id="KW-0408">Iron</keyword>
<evidence type="ECO:0000313" key="8">
    <source>
        <dbReference type="EMBL" id="CAB4143604.1"/>
    </source>
</evidence>
<evidence type="ECO:0000256" key="1">
    <source>
        <dbReference type="ARBA" id="ARBA00001954"/>
    </source>
</evidence>
<evidence type="ECO:0000256" key="4">
    <source>
        <dbReference type="ARBA" id="ARBA00022964"/>
    </source>
</evidence>
<organism evidence="9">
    <name type="scientific">uncultured Caudovirales phage</name>
    <dbReference type="NCBI Taxonomy" id="2100421"/>
    <lineage>
        <taxon>Viruses</taxon>
        <taxon>Duplodnaviria</taxon>
        <taxon>Heunggongvirae</taxon>
        <taxon>Uroviricota</taxon>
        <taxon>Caudoviricetes</taxon>
        <taxon>Peduoviridae</taxon>
        <taxon>Maltschvirus</taxon>
        <taxon>Maltschvirus maltsch</taxon>
    </lineage>
</organism>